<comment type="similarity">
    <text evidence="2">Belongs to the virb1 family.</text>
</comment>
<evidence type="ECO:0000256" key="2">
    <source>
        <dbReference type="ARBA" id="ARBA00009387"/>
    </source>
</evidence>
<comment type="similarity">
    <text evidence="1">Belongs to the transglycosylase Slt family.</text>
</comment>
<keyword evidence="5" id="KW-1185">Reference proteome</keyword>
<dbReference type="SUPFAM" id="SSF53955">
    <property type="entry name" value="Lysozyme-like"/>
    <property type="match status" value="1"/>
</dbReference>
<reference evidence="4 5" key="1">
    <citation type="submission" date="2020-08" db="EMBL/GenBank/DDBJ databases">
        <title>Genomic Encyclopedia of Type Strains, Phase IV (KMG-IV): sequencing the most valuable type-strain genomes for metagenomic binning, comparative biology and taxonomic classification.</title>
        <authorList>
            <person name="Goeker M."/>
        </authorList>
    </citation>
    <scope>NUCLEOTIDE SEQUENCE [LARGE SCALE GENOMIC DNA]</scope>
    <source>
        <strain evidence="4 5">DSM 101730</strain>
    </source>
</reference>
<name>A0A840SV42_9RHOB</name>
<sequence length="193" mass="20210">MSTRNVNSAIYEPMAEGVAEVYAAHPAVAGAGLDEADFVRLFVALIDQESRFNPAAVSPKGARGLGQLMPETAALLGVDAGEPMANLHGAARYLTEQLAAFGRVDLALAAYNAGPQRVEQFHGIPPFRETRDYVAKITAAAELADAGAAPAFAARPEPARAFASPSSPELETNALEPISLAAPAQGTVLEWKR</sequence>
<evidence type="ECO:0000256" key="1">
    <source>
        <dbReference type="ARBA" id="ARBA00007734"/>
    </source>
</evidence>
<accession>A0A840SV42</accession>
<comment type="caution">
    <text evidence="4">The sequence shown here is derived from an EMBL/GenBank/DDBJ whole genome shotgun (WGS) entry which is preliminary data.</text>
</comment>
<dbReference type="AlphaFoldDB" id="A0A840SV42"/>
<dbReference type="InterPro" id="IPR008258">
    <property type="entry name" value="Transglycosylase_SLT_dom_1"/>
</dbReference>
<dbReference type="EMBL" id="JACHFM010000011">
    <property type="protein sequence ID" value="MBB5224608.1"/>
    <property type="molecule type" value="Genomic_DNA"/>
</dbReference>
<dbReference type="PANTHER" id="PTHR37423">
    <property type="entry name" value="SOLUBLE LYTIC MUREIN TRANSGLYCOSYLASE-RELATED"/>
    <property type="match status" value="1"/>
</dbReference>
<evidence type="ECO:0000259" key="3">
    <source>
        <dbReference type="Pfam" id="PF01464"/>
    </source>
</evidence>
<organism evidence="4 5">
    <name type="scientific">Amaricoccus macauensis</name>
    <dbReference type="NCBI Taxonomy" id="57001"/>
    <lineage>
        <taxon>Bacteria</taxon>
        <taxon>Pseudomonadati</taxon>
        <taxon>Pseudomonadota</taxon>
        <taxon>Alphaproteobacteria</taxon>
        <taxon>Rhodobacterales</taxon>
        <taxon>Paracoccaceae</taxon>
        <taxon>Amaricoccus</taxon>
    </lineage>
</organism>
<protein>
    <recommendedName>
        <fullName evidence="3">Transglycosylase SLT domain-containing protein</fullName>
    </recommendedName>
</protein>
<dbReference type="Proteomes" id="UP000549457">
    <property type="component" value="Unassembled WGS sequence"/>
</dbReference>
<proteinExistence type="inferred from homology"/>
<gene>
    <name evidence="4" type="ORF">HNP73_004579</name>
</gene>
<dbReference type="InterPro" id="IPR023346">
    <property type="entry name" value="Lysozyme-like_dom_sf"/>
</dbReference>
<feature type="domain" description="Transglycosylase SLT" evidence="3">
    <location>
        <begin position="40"/>
        <end position="123"/>
    </location>
</feature>
<dbReference type="Pfam" id="PF01464">
    <property type="entry name" value="SLT"/>
    <property type="match status" value="1"/>
</dbReference>
<dbReference type="PANTHER" id="PTHR37423:SF2">
    <property type="entry name" value="MEMBRANE-BOUND LYTIC MUREIN TRANSGLYCOSYLASE C"/>
    <property type="match status" value="1"/>
</dbReference>
<evidence type="ECO:0000313" key="4">
    <source>
        <dbReference type="EMBL" id="MBB5224608.1"/>
    </source>
</evidence>
<dbReference type="Gene3D" id="1.10.530.10">
    <property type="match status" value="1"/>
</dbReference>
<evidence type="ECO:0000313" key="5">
    <source>
        <dbReference type="Proteomes" id="UP000549457"/>
    </source>
</evidence>
<dbReference type="CDD" id="cd00254">
    <property type="entry name" value="LT-like"/>
    <property type="match status" value="1"/>
</dbReference>
<dbReference type="RefSeq" id="WP_221289050.1">
    <property type="nucleotide sequence ID" value="NZ_JACHFM010000011.1"/>
</dbReference>